<dbReference type="AlphaFoldDB" id="A0A1Q6FAK9"/>
<reference evidence="2 3" key="1">
    <citation type="journal article" date="2016" name="Nat. Biotechnol.">
        <title>Measurement of bacterial replication rates in microbial communities.</title>
        <authorList>
            <person name="Brown C.T."/>
            <person name="Olm M.R."/>
            <person name="Thomas B.C."/>
            <person name="Banfield J.F."/>
        </authorList>
    </citation>
    <scope>NUCLEOTIDE SEQUENCE [LARGE SCALE GENOMIC DNA]</scope>
    <source>
        <strain evidence="2">CAG:67_53_122</strain>
    </source>
</reference>
<proteinExistence type="predicted"/>
<accession>A0A1Q6FAK9</accession>
<gene>
    <name evidence="2" type="ORF">BHV66_02775</name>
</gene>
<comment type="caution">
    <text evidence="2">The sequence shown here is derived from an EMBL/GenBank/DDBJ whole genome shotgun (WGS) entry which is preliminary data.</text>
</comment>
<evidence type="ECO:0000256" key="1">
    <source>
        <dbReference type="SAM" id="MobiDB-lite"/>
    </source>
</evidence>
<dbReference type="Proteomes" id="UP000187417">
    <property type="component" value="Unassembled WGS sequence"/>
</dbReference>
<sequence length="266" mass="31189">MPVSARERGSSRYNGRKHSGRGAWKKIEGIPLQATIVQPKTYLIMKARVYLSLGALLLFLAPLGCSDKAESPAPETPPEEQPVQPSEEYKEMYHSMEDNIKDEEPSLYYTYFRMRNDSDQPLYIAVRVRMNPYGFFYYLKPKEQATHWSCTENSAGLNFDMDQVLIKDLNKGLTAVEIYYRDDKAGTLAPEKDTAMRYNFIKPMTEEMVGTLRDPARWEYEEFPDRPRAVRWTIHITNEDYEEAVRATTERWKDWDRWSGEPIEWE</sequence>
<protein>
    <submittedName>
        <fullName evidence="2">Uncharacterized protein</fullName>
    </submittedName>
</protein>
<organism evidence="2 3">
    <name type="scientific">Alistipes putredinis</name>
    <dbReference type="NCBI Taxonomy" id="28117"/>
    <lineage>
        <taxon>Bacteria</taxon>
        <taxon>Pseudomonadati</taxon>
        <taxon>Bacteroidota</taxon>
        <taxon>Bacteroidia</taxon>
        <taxon>Bacteroidales</taxon>
        <taxon>Rikenellaceae</taxon>
        <taxon>Alistipes</taxon>
    </lineage>
</organism>
<name>A0A1Q6FAK9_9BACT</name>
<evidence type="ECO:0000313" key="3">
    <source>
        <dbReference type="Proteomes" id="UP000187417"/>
    </source>
</evidence>
<feature type="compositionally biased region" description="Basic and acidic residues" evidence="1">
    <location>
        <begin position="1"/>
        <end position="10"/>
    </location>
</feature>
<feature type="region of interest" description="Disordered" evidence="1">
    <location>
        <begin position="1"/>
        <end position="20"/>
    </location>
</feature>
<evidence type="ECO:0000313" key="2">
    <source>
        <dbReference type="EMBL" id="OKY95895.1"/>
    </source>
</evidence>
<dbReference type="EMBL" id="MNQH01000003">
    <property type="protein sequence ID" value="OKY95895.1"/>
    <property type="molecule type" value="Genomic_DNA"/>
</dbReference>